<dbReference type="GO" id="GO:0003697">
    <property type="term" value="F:single-stranded DNA binding"/>
    <property type="evidence" value="ECO:0007669"/>
    <property type="project" value="InterPro"/>
</dbReference>
<accession>A0A450TNA2</accession>
<gene>
    <name evidence="2" type="ORF">BECKFW1821C_GA0114237_101824</name>
</gene>
<feature type="region of interest" description="Disordered" evidence="1">
    <location>
        <begin position="108"/>
        <end position="129"/>
    </location>
</feature>
<evidence type="ECO:0000313" key="2">
    <source>
        <dbReference type="EMBL" id="VFJ69238.1"/>
    </source>
</evidence>
<protein>
    <submittedName>
        <fullName evidence="2">SOS response-associated peptidase YedK</fullName>
    </submittedName>
</protein>
<evidence type="ECO:0000256" key="1">
    <source>
        <dbReference type="SAM" id="MobiDB-lite"/>
    </source>
</evidence>
<reference evidence="2" key="1">
    <citation type="submission" date="2019-02" db="EMBL/GenBank/DDBJ databases">
        <authorList>
            <person name="Gruber-Vodicka R. H."/>
            <person name="Seah K. B. B."/>
        </authorList>
    </citation>
    <scope>NUCLEOTIDE SEQUENCE</scope>
    <source>
        <strain evidence="2">BECK_BZ131</strain>
    </source>
</reference>
<sequence>MACMIDCAASGLNEFRFFPLLEMAGLHMCASYRVRAKRRALEGLGISIPEVFDGDEFDVVVQGYKKTDRAPVVVLEGGRRVLREMCFSLCPRWSREFPFRASTYNARMSRPRTQKGTGEPSRDPKTGQPSMEYIFQMPTWKASFRDRHCLVPISYAMESSYFGTHAGNMVRFSRRDGELLLGVGIWDRWIHRGTGECIDSFALLTDDPYEFFYDTGHDRSFLVISDAHWDTWLEGAFVSPEDAYGFVRENRISPDWKAEIERPMKKGWEKRAPGDDKIRAIGETVWR</sequence>
<organism evidence="2">
    <name type="scientific">Candidatus Kentrum sp. FW</name>
    <dbReference type="NCBI Taxonomy" id="2126338"/>
    <lineage>
        <taxon>Bacteria</taxon>
        <taxon>Pseudomonadati</taxon>
        <taxon>Pseudomonadota</taxon>
        <taxon>Gammaproteobacteria</taxon>
        <taxon>Candidatus Kentrum</taxon>
    </lineage>
</organism>
<dbReference type="Pfam" id="PF02586">
    <property type="entry name" value="SRAP"/>
    <property type="match status" value="1"/>
</dbReference>
<dbReference type="Gene3D" id="3.90.1680.10">
    <property type="entry name" value="SOS response associated peptidase-like"/>
    <property type="match status" value="1"/>
</dbReference>
<name>A0A450TNA2_9GAMM</name>
<dbReference type="InterPro" id="IPR036590">
    <property type="entry name" value="SRAP-like"/>
</dbReference>
<dbReference type="GO" id="GO:0106300">
    <property type="term" value="P:protein-DNA covalent cross-linking repair"/>
    <property type="evidence" value="ECO:0007669"/>
    <property type="project" value="InterPro"/>
</dbReference>
<dbReference type="EMBL" id="CAADFE010000018">
    <property type="protein sequence ID" value="VFJ69238.1"/>
    <property type="molecule type" value="Genomic_DNA"/>
</dbReference>
<dbReference type="InterPro" id="IPR003738">
    <property type="entry name" value="SRAP"/>
</dbReference>
<proteinExistence type="predicted"/>
<dbReference type="SUPFAM" id="SSF143081">
    <property type="entry name" value="BB1717-like"/>
    <property type="match status" value="1"/>
</dbReference>
<dbReference type="AlphaFoldDB" id="A0A450TNA2"/>